<feature type="coiled-coil region" evidence="1">
    <location>
        <begin position="6"/>
        <end position="33"/>
    </location>
</feature>
<dbReference type="GO" id="GO:0007021">
    <property type="term" value="P:tubulin complex assembly"/>
    <property type="evidence" value="ECO:0007669"/>
    <property type="project" value="InterPro"/>
</dbReference>
<dbReference type="Pfam" id="PF23579">
    <property type="entry name" value="ARM_TBCD"/>
    <property type="match status" value="1"/>
</dbReference>
<dbReference type="STRING" id="619300.G3AQD5"/>
<dbReference type="EMBL" id="GL996503">
    <property type="protein sequence ID" value="EGW31482.1"/>
    <property type="molecule type" value="Genomic_DNA"/>
</dbReference>
<reference evidence="3 4" key="1">
    <citation type="journal article" date="2011" name="Proc. Natl. Acad. Sci. U.S.A.">
        <title>Comparative genomics of xylose-fermenting fungi for enhanced biofuel production.</title>
        <authorList>
            <person name="Wohlbach D.J."/>
            <person name="Kuo A."/>
            <person name="Sato T.K."/>
            <person name="Potts K.M."/>
            <person name="Salamov A.A."/>
            <person name="LaButti K.M."/>
            <person name="Sun H."/>
            <person name="Clum A."/>
            <person name="Pangilinan J.L."/>
            <person name="Lindquist E.A."/>
            <person name="Lucas S."/>
            <person name="Lapidus A."/>
            <person name="Jin M."/>
            <person name="Gunawan C."/>
            <person name="Balan V."/>
            <person name="Dale B.E."/>
            <person name="Jeffries T.W."/>
            <person name="Zinkel R."/>
            <person name="Barry K.W."/>
            <person name="Grigoriev I.V."/>
            <person name="Gasch A.P."/>
        </authorList>
    </citation>
    <scope>NUCLEOTIDE SEQUENCE [LARGE SCALE GENOMIC DNA]</scope>
    <source>
        <strain evidence="4">NRRL Y-27907 / 11-Y1</strain>
    </source>
</reference>
<dbReference type="eggNOG" id="KOG1943">
    <property type="taxonomic scope" value="Eukaryota"/>
</dbReference>
<dbReference type="InterPro" id="IPR033162">
    <property type="entry name" value="TBCD"/>
</dbReference>
<dbReference type="PANTHER" id="PTHR12658:SF0">
    <property type="entry name" value="TUBULIN-SPECIFIC CHAPERONE D"/>
    <property type="match status" value="1"/>
</dbReference>
<name>G3AQD5_SPAPN</name>
<dbReference type="InParanoid" id="G3AQD5"/>
<dbReference type="PANTHER" id="PTHR12658">
    <property type="entry name" value="BETA-TUBULIN COFACTOR D"/>
    <property type="match status" value="1"/>
</dbReference>
<dbReference type="Proteomes" id="UP000000709">
    <property type="component" value="Unassembled WGS sequence"/>
</dbReference>
<gene>
    <name evidence="3" type="ORF">SPAPADRAFT_154699</name>
</gene>
<protein>
    <recommendedName>
        <fullName evidence="2">Tubulin-folding cofactor D ARM repeats domain-containing protein</fullName>
    </recommendedName>
</protein>
<sequence length="973" mass="113790">MDSPQEQQIIKKNEQLQNDIKSYLSQLVQLSHTESDPRNVTVKLINLINQFEPNPKLLDPNLDEFIEILMNLYLSSPHTSIKQAIGEVVYTFAKIRGFKQITLYFSSDIYVISKLINLTGNLTNEFEIFLCLIWLCNLVLVPFDLHDIEENLQIQLYDIAIHILNKYNNGSKNQVIASILLSRLLTRSDCDLLSGYFQGMNRNWPFETEDSKLGYFLTINKVLKRKQLTAEHINMIYHVIIHDLLIGTTSTLNIVYSIKILSKLGKYYIKQREYTTVNSIVNNLINDIMNKMISQFDTKLRFSMAKGLSGLVKELSHTAVNYQCQLIDFIVSQLEIPNPDEIVDLNLRYNELNIAKYHTILLTVGYICLNKSLPQQYTTKLLNICHQCLFFKIKRLSITLGKQIRDSSCFIIWSICRCYYDEHINIILVDLIKALIFDTDLIIKKCCIAVIQEIMGRFNNKLIKMDGESRGEFVISFMNIFNELTLTEGITYEVVDLLLDKLDLSFLVPELVKVICEEDADGRYLRKLIDQNSQYELIPRYEYNIDDIIEQLVKHNRYHILYDLPELPIERLTIFENFHYEDHKQDMALGYLKFLTSAISLTDLDWTNLFKIINLNRFSDAFQVLFSQIDVLPYESILYHLPNSTVLSNCLFNYKHFTQSQLKEIVHVMKDPTVNADIRANLINNLSDNFRESLTDKLYDLFDDYTITIQGDVGSKIRTAMINLVRANIELYRHDKNVKLKLIRLSGELMDKIRFASFGLLHESLEIPTPPLDNYWGELFQFYKTLQSGQSEFWRGVVFTLGSFTGNQQVLNDAFDKLLWYGPTNEDFQCLLEILSSSGDSRHVKCQIVTLNLFLKLFQANFQFPHEFNHRDLFVKSYNLHINTNNATRITAVIRLFYFLSQIPDFQAKIYSRFIWLLKNHKLEKVRLVLGQEILFEVVNDLQNEYLLTQYQSIDWFNLNEKHIQTIQDILKQ</sequence>
<dbReference type="OMA" id="ATNFICW"/>
<organism evidence="4">
    <name type="scientific">Spathaspora passalidarum (strain NRRL Y-27907 / 11-Y1)</name>
    <dbReference type="NCBI Taxonomy" id="619300"/>
    <lineage>
        <taxon>Eukaryota</taxon>
        <taxon>Fungi</taxon>
        <taxon>Dikarya</taxon>
        <taxon>Ascomycota</taxon>
        <taxon>Saccharomycotina</taxon>
        <taxon>Pichiomycetes</taxon>
        <taxon>Debaryomycetaceae</taxon>
        <taxon>Spathaspora</taxon>
    </lineage>
</organism>
<dbReference type="AlphaFoldDB" id="G3AQD5"/>
<dbReference type="GO" id="GO:0048487">
    <property type="term" value="F:beta-tubulin binding"/>
    <property type="evidence" value="ECO:0007669"/>
    <property type="project" value="InterPro"/>
</dbReference>
<dbReference type="FunCoup" id="G3AQD5">
    <property type="interactions" value="187"/>
</dbReference>
<evidence type="ECO:0000256" key="1">
    <source>
        <dbReference type="SAM" id="Coils"/>
    </source>
</evidence>
<evidence type="ECO:0000313" key="4">
    <source>
        <dbReference type="Proteomes" id="UP000000709"/>
    </source>
</evidence>
<dbReference type="GeneID" id="18870996"/>
<dbReference type="OrthoDB" id="10253476at2759"/>
<proteinExistence type="predicted"/>
<keyword evidence="4" id="KW-1185">Reference proteome</keyword>
<evidence type="ECO:0000313" key="3">
    <source>
        <dbReference type="EMBL" id="EGW31482.1"/>
    </source>
</evidence>
<feature type="domain" description="Tubulin-folding cofactor D ARM repeats" evidence="2">
    <location>
        <begin position="270"/>
        <end position="459"/>
    </location>
</feature>
<dbReference type="InterPro" id="IPR058033">
    <property type="entry name" value="ARM_TBCD_2nd"/>
</dbReference>
<dbReference type="HOGENOM" id="CLU_011301_0_0_1"/>
<evidence type="ECO:0000259" key="2">
    <source>
        <dbReference type="Pfam" id="PF25767"/>
    </source>
</evidence>
<dbReference type="Pfam" id="PF25767">
    <property type="entry name" value="ARM_TBCD_2nd"/>
    <property type="match status" value="1"/>
</dbReference>
<dbReference type="InterPro" id="IPR016024">
    <property type="entry name" value="ARM-type_fold"/>
</dbReference>
<dbReference type="KEGG" id="spaa:SPAPADRAFT_154699"/>
<dbReference type="GO" id="GO:0000226">
    <property type="term" value="P:microtubule cytoskeleton organization"/>
    <property type="evidence" value="ECO:0007669"/>
    <property type="project" value="TreeGrafter"/>
</dbReference>
<keyword evidence="1" id="KW-0175">Coiled coil</keyword>
<dbReference type="RefSeq" id="XP_007376260.1">
    <property type="nucleotide sequence ID" value="XM_007376198.1"/>
</dbReference>
<dbReference type="GO" id="GO:0005096">
    <property type="term" value="F:GTPase activator activity"/>
    <property type="evidence" value="ECO:0007669"/>
    <property type="project" value="InterPro"/>
</dbReference>
<accession>G3AQD5</accession>
<dbReference type="GO" id="GO:0007023">
    <property type="term" value="P:post-chaperonin tubulin folding pathway"/>
    <property type="evidence" value="ECO:0007669"/>
    <property type="project" value="InterPro"/>
</dbReference>
<dbReference type="SUPFAM" id="SSF48371">
    <property type="entry name" value="ARM repeat"/>
    <property type="match status" value="1"/>
</dbReference>